<evidence type="ECO:0000313" key="2">
    <source>
        <dbReference type="Proteomes" id="UP001057402"/>
    </source>
</evidence>
<dbReference type="EMBL" id="CM042880">
    <property type="protein sequence ID" value="KAI4389206.1"/>
    <property type="molecule type" value="Genomic_DNA"/>
</dbReference>
<comment type="caution">
    <text evidence="1">The sequence shown here is derived from an EMBL/GenBank/DDBJ whole genome shotgun (WGS) entry which is preliminary data.</text>
</comment>
<sequence length="268" mass="29676">MEERGPHYPSHHHDTDNDHEDDIHPEEDHIHNEEHMDEITLPSETYVVQVPKDQIYRVPPPENAILAERYKNPATARNNGSGYCCCGKRFSCVIAVVVIVLIIAIALVAGLSHLFLEAKDPVFHVESFLVKNVSGGQEFEIGLGAKNPNTDSDVLYEKGGQSSLSFKQKKIASGGFPTLHQDKKSTVDVRITLRGTGGTLPAVIKTRMLGKRAMSHLSFTLKATFTAKLKKGLFRRHDVDLAISCDYEVDKLTGGTNILSEECLTKRS</sequence>
<organism evidence="1 2">
    <name type="scientific">Melastoma candidum</name>
    <dbReference type="NCBI Taxonomy" id="119954"/>
    <lineage>
        <taxon>Eukaryota</taxon>
        <taxon>Viridiplantae</taxon>
        <taxon>Streptophyta</taxon>
        <taxon>Embryophyta</taxon>
        <taxon>Tracheophyta</taxon>
        <taxon>Spermatophyta</taxon>
        <taxon>Magnoliopsida</taxon>
        <taxon>eudicotyledons</taxon>
        <taxon>Gunneridae</taxon>
        <taxon>Pentapetalae</taxon>
        <taxon>rosids</taxon>
        <taxon>malvids</taxon>
        <taxon>Myrtales</taxon>
        <taxon>Melastomataceae</taxon>
        <taxon>Melastomatoideae</taxon>
        <taxon>Melastomateae</taxon>
        <taxon>Melastoma</taxon>
    </lineage>
</organism>
<keyword evidence="2" id="KW-1185">Reference proteome</keyword>
<name>A0ACB9SCP1_9MYRT</name>
<protein>
    <submittedName>
        <fullName evidence="1">Uncharacterized protein</fullName>
    </submittedName>
</protein>
<reference evidence="2" key="1">
    <citation type="journal article" date="2023" name="Front. Plant Sci.">
        <title>Chromosomal-level genome assembly of Melastoma candidum provides insights into trichome evolution.</title>
        <authorList>
            <person name="Zhong Y."/>
            <person name="Wu W."/>
            <person name="Sun C."/>
            <person name="Zou P."/>
            <person name="Liu Y."/>
            <person name="Dai S."/>
            <person name="Zhou R."/>
        </authorList>
    </citation>
    <scope>NUCLEOTIDE SEQUENCE [LARGE SCALE GENOMIC DNA]</scope>
</reference>
<gene>
    <name evidence="1" type="ORF">MLD38_001455</name>
</gene>
<proteinExistence type="predicted"/>
<evidence type="ECO:0000313" key="1">
    <source>
        <dbReference type="EMBL" id="KAI4389206.1"/>
    </source>
</evidence>
<dbReference type="Proteomes" id="UP001057402">
    <property type="component" value="Chromosome 1"/>
</dbReference>
<accession>A0ACB9SCP1</accession>